<accession>A0A6G1D803</accession>
<feature type="region of interest" description="Disordered" evidence="3">
    <location>
        <begin position="1"/>
        <end position="22"/>
    </location>
</feature>
<keyword evidence="2" id="KW-0732">Signal</keyword>
<dbReference type="InterPro" id="IPR041469">
    <property type="entry name" value="Subtilisin-like_FN3"/>
</dbReference>
<comment type="similarity">
    <text evidence="1">Belongs to the peptidase S8 family.</text>
</comment>
<evidence type="ECO:0000313" key="5">
    <source>
        <dbReference type="EMBL" id="KAF0908848.1"/>
    </source>
</evidence>
<evidence type="ECO:0000313" key="6">
    <source>
        <dbReference type="Proteomes" id="UP000479710"/>
    </source>
</evidence>
<evidence type="ECO:0000256" key="2">
    <source>
        <dbReference type="ARBA" id="ARBA00022729"/>
    </source>
</evidence>
<dbReference type="Gene3D" id="2.60.40.2310">
    <property type="match status" value="1"/>
</dbReference>
<comment type="caution">
    <text evidence="5">The sequence shown here is derived from an EMBL/GenBank/DDBJ whole genome shotgun (WGS) entry which is preliminary data.</text>
</comment>
<dbReference type="PANTHER" id="PTHR10795">
    <property type="entry name" value="PROPROTEIN CONVERTASE SUBTILISIN/KEXIN"/>
    <property type="match status" value="1"/>
</dbReference>
<keyword evidence="6" id="KW-1185">Reference proteome</keyword>
<organism evidence="5 6">
    <name type="scientific">Oryza meyeriana var. granulata</name>
    <dbReference type="NCBI Taxonomy" id="110450"/>
    <lineage>
        <taxon>Eukaryota</taxon>
        <taxon>Viridiplantae</taxon>
        <taxon>Streptophyta</taxon>
        <taxon>Embryophyta</taxon>
        <taxon>Tracheophyta</taxon>
        <taxon>Spermatophyta</taxon>
        <taxon>Magnoliopsida</taxon>
        <taxon>Liliopsida</taxon>
        <taxon>Poales</taxon>
        <taxon>Poaceae</taxon>
        <taxon>BOP clade</taxon>
        <taxon>Oryzoideae</taxon>
        <taxon>Oryzeae</taxon>
        <taxon>Oryzinae</taxon>
        <taxon>Oryza</taxon>
        <taxon>Oryza meyeriana</taxon>
    </lineage>
</organism>
<dbReference type="Proteomes" id="UP000479710">
    <property type="component" value="Unassembled WGS sequence"/>
</dbReference>
<dbReference type="EMBL" id="SPHZ02000007">
    <property type="protein sequence ID" value="KAF0908848.1"/>
    <property type="molecule type" value="Genomic_DNA"/>
</dbReference>
<reference evidence="5 6" key="1">
    <citation type="submission" date="2019-11" db="EMBL/GenBank/DDBJ databases">
        <title>Whole genome sequence of Oryza granulata.</title>
        <authorList>
            <person name="Li W."/>
        </authorList>
    </citation>
    <scope>NUCLEOTIDE SEQUENCE [LARGE SCALE GENOMIC DNA]</scope>
    <source>
        <strain evidence="6">cv. Menghai</strain>
        <tissue evidence="5">Leaf</tissue>
    </source>
</reference>
<gene>
    <name evidence="5" type="ORF">E2562_028732</name>
</gene>
<proteinExistence type="inferred from homology"/>
<sequence>MGAADAGGELKHGAGQLNPARARDPGLVYDATEGDYVEMLCAQGYNATQLAAITGSNDTACGAASDSSVADLNYPTMAAHVAPGERFALRFPRTVTNVGAPAAVYDAKVVAVRTDAAAANMNVTVDPSRLEFSPQFRSMSFTVKVSGVVAAANEVASVAVVWTDGEHEVRSPVVVYTVDVDAPEGGST</sequence>
<dbReference type="InterPro" id="IPR045051">
    <property type="entry name" value="SBT"/>
</dbReference>
<dbReference type="AlphaFoldDB" id="A0A6G1D803"/>
<dbReference type="OrthoDB" id="694050at2759"/>
<dbReference type="Pfam" id="PF17766">
    <property type="entry name" value="fn3_6"/>
    <property type="match status" value="1"/>
</dbReference>
<protein>
    <recommendedName>
        <fullName evidence="4">Subtilisin-like protease fibronectin type-III domain-containing protein</fullName>
    </recommendedName>
</protein>
<evidence type="ECO:0000259" key="4">
    <source>
        <dbReference type="Pfam" id="PF17766"/>
    </source>
</evidence>
<evidence type="ECO:0000256" key="3">
    <source>
        <dbReference type="SAM" id="MobiDB-lite"/>
    </source>
</evidence>
<evidence type="ECO:0000256" key="1">
    <source>
        <dbReference type="ARBA" id="ARBA00011073"/>
    </source>
</evidence>
<name>A0A6G1D803_9ORYZ</name>
<feature type="domain" description="Subtilisin-like protease fibronectin type-III" evidence="4">
    <location>
        <begin position="71"/>
        <end position="175"/>
    </location>
</feature>